<keyword evidence="3" id="KW-0819">tRNA processing</keyword>
<accession>A0A1E7YQW1</accession>
<comment type="caution">
    <text evidence="14">The sequence shown here is derived from an EMBL/GenBank/DDBJ whole genome shotgun (WGS) entry which is preliminary data.</text>
</comment>
<dbReference type="SUPFAM" id="SSF81891">
    <property type="entry name" value="Poly A polymerase C-terminal region-like"/>
    <property type="match status" value="1"/>
</dbReference>
<dbReference type="AlphaFoldDB" id="A0A1E7YQW1"/>
<evidence type="ECO:0000259" key="13">
    <source>
        <dbReference type="Pfam" id="PF12627"/>
    </source>
</evidence>
<feature type="domain" description="tRNA nucleotidyltransferase/poly(A) polymerase RNA and SrmB- binding" evidence="13">
    <location>
        <begin position="142"/>
        <end position="203"/>
    </location>
</feature>
<keyword evidence="6" id="KW-0547">Nucleotide-binding</keyword>
<keyword evidence="7" id="KW-0692">RNA repair</keyword>
<evidence type="ECO:0000256" key="2">
    <source>
        <dbReference type="ARBA" id="ARBA00022679"/>
    </source>
</evidence>
<evidence type="ECO:0000256" key="6">
    <source>
        <dbReference type="ARBA" id="ARBA00022741"/>
    </source>
</evidence>
<evidence type="ECO:0000256" key="1">
    <source>
        <dbReference type="ARBA" id="ARBA00001946"/>
    </source>
</evidence>
<dbReference type="GO" id="GO:0042245">
    <property type="term" value="P:RNA repair"/>
    <property type="evidence" value="ECO:0007669"/>
    <property type="project" value="UniProtKB-KW"/>
</dbReference>
<dbReference type="PANTHER" id="PTHR47545:SF1">
    <property type="entry name" value="MULTIFUNCTIONAL CCA PROTEIN"/>
    <property type="match status" value="1"/>
</dbReference>
<evidence type="ECO:0000256" key="7">
    <source>
        <dbReference type="ARBA" id="ARBA00022800"/>
    </source>
</evidence>
<dbReference type="GO" id="GO:0005524">
    <property type="term" value="F:ATP binding"/>
    <property type="evidence" value="ECO:0007669"/>
    <property type="project" value="UniProtKB-KW"/>
</dbReference>
<evidence type="ECO:0000256" key="4">
    <source>
        <dbReference type="ARBA" id="ARBA00022695"/>
    </source>
</evidence>
<keyword evidence="9" id="KW-0460">Magnesium</keyword>
<proteinExistence type="inferred from homology"/>
<reference evidence="14 15" key="1">
    <citation type="submission" date="2016-06" db="EMBL/GenBank/DDBJ databases">
        <title>Gene turnover analysis identifies the evolutionary adaptation of the extremophile Acidithiobacillus caldus.</title>
        <authorList>
            <person name="Zhang X."/>
        </authorList>
    </citation>
    <scope>NUCLEOTIDE SEQUENCE [LARGE SCALE GENOMIC DNA]</scope>
    <source>
        <strain evidence="14 15">DX</strain>
    </source>
</reference>
<keyword evidence="10 11" id="KW-0694">RNA-binding</keyword>
<dbReference type="GO" id="GO:0003723">
    <property type="term" value="F:RNA binding"/>
    <property type="evidence" value="ECO:0007669"/>
    <property type="project" value="UniProtKB-KW"/>
</dbReference>
<evidence type="ECO:0000256" key="9">
    <source>
        <dbReference type="ARBA" id="ARBA00022842"/>
    </source>
</evidence>
<keyword evidence="8" id="KW-0067">ATP-binding</keyword>
<dbReference type="CDD" id="cd05398">
    <property type="entry name" value="NT_ClassII-CCAase"/>
    <property type="match status" value="1"/>
</dbReference>
<feature type="domain" description="Poly A polymerase head" evidence="12">
    <location>
        <begin position="1"/>
        <end position="117"/>
    </location>
</feature>
<dbReference type="InterPro" id="IPR050124">
    <property type="entry name" value="tRNA_CCA-adding_enzyme"/>
</dbReference>
<dbReference type="Gene3D" id="3.30.460.10">
    <property type="entry name" value="Beta Polymerase, domain 2"/>
    <property type="match status" value="1"/>
</dbReference>
<evidence type="ECO:0000313" key="14">
    <source>
        <dbReference type="EMBL" id="OFC38797.1"/>
    </source>
</evidence>
<keyword evidence="4" id="KW-0548">Nucleotidyltransferase</keyword>
<gene>
    <name evidence="14" type="ORF">BAE27_01485</name>
</gene>
<evidence type="ECO:0000313" key="15">
    <source>
        <dbReference type="Proteomes" id="UP000175616"/>
    </source>
</evidence>
<dbReference type="SUPFAM" id="SSF81301">
    <property type="entry name" value="Nucleotidyltransferase"/>
    <property type="match status" value="1"/>
</dbReference>
<keyword evidence="5" id="KW-0479">Metal-binding</keyword>
<feature type="non-terminal residue" evidence="14">
    <location>
        <position position="1"/>
    </location>
</feature>
<evidence type="ECO:0000256" key="3">
    <source>
        <dbReference type="ARBA" id="ARBA00022694"/>
    </source>
</evidence>
<comment type="similarity">
    <text evidence="11">Belongs to the tRNA nucleotidyltransferase/poly(A) polymerase family.</text>
</comment>
<dbReference type="GO" id="GO:0016779">
    <property type="term" value="F:nucleotidyltransferase activity"/>
    <property type="evidence" value="ECO:0007669"/>
    <property type="project" value="UniProtKB-KW"/>
</dbReference>
<dbReference type="Pfam" id="PF12627">
    <property type="entry name" value="PolyA_pol_RNAbd"/>
    <property type="match status" value="1"/>
</dbReference>
<dbReference type="Proteomes" id="UP000175616">
    <property type="component" value="Unassembled WGS sequence"/>
</dbReference>
<dbReference type="GO" id="GO:0046872">
    <property type="term" value="F:metal ion binding"/>
    <property type="evidence" value="ECO:0007669"/>
    <property type="project" value="UniProtKB-KW"/>
</dbReference>
<dbReference type="InterPro" id="IPR032828">
    <property type="entry name" value="PolyA_RNA-bd"/>
</dbReference>
<evidence type="ECO:0000256" key="11">
    <source>
        <dbReference type="RuleBase" id="RU003953"/>
    </source>
</evidence>
<dbReference type="RefSeq" id="WP_070121952.1">
    <property type="nucleotide sequence ID" value="NZ_LZYE01000023.1"/>
</dbReference>
<dbReference type="Gene3D" id="1.10.3090.10">
    <property type="entry name" value="cca-adding enzyme, domain 2"/>
    <property type="match status" value="1"/>
</dbReference>
<keyword evidence="2 11" id="KW-0808">Transferase</keyword>
<dbReference type="PANTHER" id="PTHR47545">
    <property type="entry name" value="MULTIFUNCTIONAL CCA PROTEIN"/>
    <property type="match status" value="1"/>
</dbReference>
<evidence type="ECO:0000256" key="8">
    <source>
        <dbReference type="ARBA" id="ARBA00022840"/>
    </source>
</evidence>
<dbReference type="Pfam" id="PF01743">
    <property type="entry name" value="PolyA_pol"/>
    <property type="match status" value="1"/>
</dbReference>
<evidence type="ECO:0000259" key="12">
    <source>
        <dbReference type="Pfam" id="PF01743"/>
    </source>
</evidence>
<dbReference type="InterPro" id="IPR002646">
    <property type="entry name" value="PolA_pol_head_dom"/>
</dbReference>
<organism evidence="14 15">
    <name type="scientific">Acidithiobacillus caldus</name>
    <dbReference type="NCBI Taxonomy" id="33059"/>
    <lineage>
        <taxon>Bacteria</taxon>
        <taxon>Pseudomonadati</taxon>
        <taxon>Pseudomonadota</taxon>
        <taxon>Acidithiobacillia</taxon>
        <taxon>Acidithiobacillales</taxon>
        <taxon>Acidithiobacillaceae</taxon>
        <taxon>Acidithiobacillus</taxon>
    </lineage>
</organism>
<dbReference type="InterPro" id="IPR043519">
    <property type="entry name" value="NT_sf"/>
</dbReference>
<sequence length="400" mass="44374">GAVRDRLRGVTVQDRDYVLVGAGQEDIDALLARGFRWAGKDFPVLIGREGEEYALARTERKTGSGHRGFVVATAGVSLEDDLLRRDLTINAMAEDLETGAIVDPYGGRRDLDARVLRHVSPAFREDPLRVLRLARFAARLPDFVIAPETEALVRQMIAAGELAELSPDRVWKETEKALKGPAASRYFSLLWYWSGLAVLFPELLPLAQSGLPWQRGLAALDHCLHRYGQPALAWAAFCYPMSSRYPAAGEGALMAMGRRLPIPKSWQRLTLAAVTGRTQLLPALRQASPRPWLRLLLQMGALRDGGVLGSVLQVWQAIAEVELVAEREWALALATTREAQQQLLALPQSSAYQRLGEAYAGRDFGRALRILQWRTLAAMQRQYRQQLASYGAARHLPPSP</sequence>
<protein>
    <submittedName>
        <fullName evidence="14">tRNA nucleotidyltransferase</fullName>
    </submittedName>
</protein>
<evidence type="ECO:0000256" key="5">
    <source>
        <dbReference type="ARBA" id="ARBA00022723"/>
    </source>
</evidence>
<dbReference type="GO" id="GO:0008033">
    <property type="term" value="P:tRNA processing"/>
    <property type="evidence" value="ECO:0007669"/>
    <property type="project" value="UniProtKB-KW"/>
</dbReference>
<name>A0A1E7YQW1_9PROT</name>
<evidence type="ECO:0000256" key="10">
    <source>
        <dbReference type="ARBA" id="ARBA00022884"/>
    </source>
</evidence>
<comment type="cofactor">
    <cofactor evidence="1">
        <name>Mg(2+)</name>
        <dbReference type="ChEBI" id="CHEBI:18420"/>
    </cofactor>
</comment>
<dbReference type="EMBL" id="LZYE01000023">
    <property type="protein sequence ID" value="OFC38797.1"/>
    <property type="molecule type" value="Genomic_DNA"/>
</dbReference>